<dbReference type="AlphaFoldDB" id="A0A2V4BIK4"/>
<evidence type="ECO:0000313" key="3">
    <source>
        <dbReference type="Proteomes" id="UP000247903"/>
    </source>
</evidence>
<keyword evidence="1" id="KW-1133">Transmembrane helix</keyword>
<dbReference type="EMBL" id="QJHK01000033">
    <property type="protein sequence ID" value="PXY38765.1"/>
    <property type="molecule type" value="Genomic_DNA"/>
</dbReference>
<keyword evidence="1" id="KW-0472">Membrane</keyword>
<feature type="transmembrane region" description="Helical" evidence="1">
    <location>
        <begin position="21"/>
        <end position="38"/>
    </location>
</feature>
<evidence type="ECO:0008006" key="4">
    <source>
        <dbReference type="Google" id="ProtNLM"/>
    </source>
</evidence>
<sequence length="178" mass="20513">MAVIVSGYCEKKLNKLKMEIIKKYGLIIVILFAFFMFYKPICCFLILGIVMFYYGVNSLTFMNYIKKNGIESLGEILLYESDKDGYKTPIIEFKTLKGELIKQKPYYYASTDLSIFRTYKNNINKKIAVIYSEENPEKFVIKTEKDFNIGSIILMIIVGLFFLGLSIGNLLGFLNMGI</sequence>
<name>A0A2V4BIK4_9FLAO</name>
<reference evidence="2 3" key="1">
    <citation type="submission" date="2018-05" db="EMBL/GenBank/DDBJ databases">
        <title>Flavobacterium sp. strain IMCC34759, incomplete genome.</title>
        <authorList>
            <person name="Joung Y."/>
            <person name="Cho J."/>
        </authorList>
    </citation>
    <scope>NUCLEOTIDE SEQUENCE [LARGE SCALE GENOMIC DNA]</scope>
    <source>
        <strain evidence="2 3">IMCC34759</strain>
    </source>
</reference>
<dbReference type="Proteomes" id="UP000247903">
    <property type="component" value="Unassembled WGS sequence"/>
</dbReference>
<organism evidence="2 3">
    <name type="scientific">Flavobacterium cheongpyeongense</name>
    <dbReference type="NCBI Taxonomy" id="2212651"/>
    <lineage>
        <taxon>Bacteria</taxon>
        <taxon>Pseudomonadati</taxon>
        <taxon>Bacteroidota</taxon>
        <taxon>Flavobacteriia</taxon>
        <taxon>Flavobacteriales</taxon>
        <taxon>Flavobacteriaceae</taxon>
        <taxon>Flavobacterium</taxon>
    </lineage>
</organism>
<comment type="caution">
    <text evidence="2">The sequence shown here is derived from an EMBL/GenBank/DDBJ whole genome shotgun (WGS) entry which is preliminary data.</text>
</comment>
<evidence type="ECO:0000313" key="2">
    <source>
        <dbReference type="EMBL" id="PXY38765.1"/>
    </source>
</evidence>
<keyword evidence="1" id="KW-0812">Transmembrane</keyword>
<accession>A0A2V4BIK4</accession>
<protein>
    <recommendedName>
        <fullName evidence="4">DUF3592 domain-containing protein</fullName>
    </recommendedName>
</protein>
<gene>
    <name evidence="2" type="ORF">DMB65_21360</name>
</gene>
<evidence type="ECO:0000256" key="1">
    <source>
        <dbReference type="SAM" id="Phobius"/>
    </source>
</evidence>
<feature type="transmembrane region" description="Helical" evidence="1">
    <location>
        <begin position="152"/>
        <end position="174"/>
    </location>
</feature>
<keyword evidence="3" id="KW-1185">Reference proteome</keyword>
<proteinExistence type="predicted"/>